<name>X7ZF54_MYCKA</name>
<feature type="signal peptide" evidence="2">
    <location>
        <begin position="1"/>
        <end position="17"/>
    </location>
</feature>
<keyword evidence="2" id="KW-0732">Signal</keyword>
<dbReference type="Proteomes" id="UP000020561">
    <property type="component" value="Unassembled WGS sequence"/>
</dbReference>
<reference evidence="3 4" key="1">
    <citation type="submission" date="2013-12" db="EMBL/GenBank/DDBJ databases">
        <authorList>
            <person name="Brown-Elliot B."/>
            <person name="Wallace R."/>
            <person name="Lenaerts A."/>
            <person name="Ordway D."/>
            <person name="DeGroote M.A."/>
            <person name="Parker T."/>
            <person name="Sizemore C."/>
            <person name="Tallon L.J."/>
            <person name="Sadzewicz L.K."/>
            <person name="Sengamalay N."/>
            <person name="Fraser C.M."/>
            <person name="Hine E."/>
            <person name="Shefchek K.A."/>
            <person name="Das S.P."/>
            <person name="Tettelin H."/>
        </authorList>
    </citation>
    <scope>NUCLEOTIDE SEQUENCE [LARGE SCALE GENOMIC DNA]</scope>
    <source>
        <strain evidence="3 4">662</strain>
    </source>
</reference>
<dbReference type="PATRIC" id="fig|1299326.3.peg.3031"/>
<protein>
    <submittedName>
        <fullName evidence="3">Uncharacterized protein</fullName>
    </submittedName>
</protein>
<feature type="region of interest" description="Disordered" evidence="1">
    <location>
        <begin position="77"/>
        <end position="102"/>
    </location>
</feature>
<evidence type="ECO:0000256" key="2">
    <source>
        <dbReference type="SAM" id="SignalP"/>
    </source>
</evidence>
<proteinExistence type="predicted"/>
<dbReference type="EMBL" id="JAOA01000004">
    <property type="protein sequence ID" value="EUA18014.1"/>
    <property type="molecule type" value="Genomic_DNA"/>
</dbReference>
<evidence type="ECO:0000313" key="4">
    <source>
        <dbReference type="Proteomes" id="UP000020561"/>
    </source>
</evidence>
<gene>
    <name evidence="3" type="ORF">I545_3158</name>
</gene>
<feature type="chain" id="PRO_5004982469" evidence="2">
    <location>
        <begin position="18"/>
        <end position="102"/>
    </location>
</feature>
<evidence type="ECO:0000256" key="1">
    <source>
        <dbReference type="SAM" id="MobiDB-lite"/>
    </source>
</evidence>
<comment type="caution">
    <text evidence="3">The sequence shown here is derived from an EMBL/GenBank/DDBJ whole genome shotgun (WGS) entry which is preliminary data.</text>
</comment>
<evidence type="ECO:0000313" key="3">
    <source>
        <dbReference type="EMBL" id="EUA18014.1"/>
    </source>
</evidence>
<organism evidence="3 4">
    <name type="scientific">Mycobacterium kansasii 662</name>
    <dbReference type="NCBI Taxonomy" id="1299326"/>
    <lineage>
        <taxon>Bacteria</taxon>
        <taxon>Bacillati</taxon>
        <taxon>Actinomycetota</taxon>
        <taxon>Actinomycetes</taxon>
        <taxon>Mycobacteriales</taxon>
        <taxon>Mycobacteriaceae</taxon>
        <taxon>Mycobacterium</taxon>
    </lineage>
</organism>
<dbReference type="AlphaFoldDB" id="X7ZF54"/>
<sequence>MATTVVAHPLTMLTAAAATAVQGLGSWPIAAGRGGKWSTRPVASDAAGWREIWVAAESDIAGSGPVGARRMIRVRGSSRDPVGSDGFSGAGGRLAAVTGQPA</sequence>
<accession>X7ZF54</accession>